<keyword evidence="3" id="KW-1185">Reference proteome</keyword>
<evidence type="ECO:0000259" key="1">
    <source>
        <dbReference type="Pfam" id="PF04230"/>
    </source>
</evidence>
<organism evidence="2 3">
    <name type="scientific">Confluentibacter flavum</name>
    <dbReference type="NCBI Taxonomy" id="1909700"/>
    <lineage>
        <taxon>Bacteria</taxon>
        <taxon>Pseudomonadati</taxon>
        <taxon>Bacteroidota</taxon>
        <taxon>Flavobacteriia</taxon>
        <taxon>Flavobacteriales</taxon>
        <taxon>Flavobacteriaceae</taxon>
        <taxon>Confluentibacter</taxon>
    </lineage>
</organism>
<dbReference type="Pfam" id="PF04230">
    <property type="entry name" value="PS_pyruv_trans"/>
    <property type="match status" value="1"/>
</dbReference>
<sequence length="298" mass="33317">MRILVAGWFSWEDMGTTAGDLIARDIVCDWLRESEVEFETAVHHQFPFPNAVDWTQADSNRYTDILFVCGPFGNGYPVTNMLRHFSSARLIGVDLSLLDSLENWNPFVLLYERDSSRASNPDITFLAPPPRIPVVGLILAHKQKEYGIKSKHDLVNKMIENFLDSRQLAVVPIDTAILKNQGGLKTEGEIESLISKMDVVITTRLHGTVLALKNGVPVIPVDPIADGAKITLQVKLLNWPVLINSKNITHQALGDAMDYCLSFTAKKKAKQCATGAILKLNQIKEKFIREIKELKIPN</sequence>
<dbReference type="InterPro" id="IPR007345">
    <property type="entry name" value="Polysacch_pyruvyl_Trfase"/>
</dbReference>
<dbReference type="Proteomes" id="UP000233435">
    <property type="component" value="Unassembled WGS sequence"/>
</dbReference>
<name>A0A2N3HHY2_9FLAO</name>
<protein>
    <recommendedName>
        <fullName evidence="1">Polysaccharide pyruvyl transferase domain-containing protein</fullName>
    </recommendedName>
</protein>
<proteinExistence type="predicted"/>
<accession>A0A2N3HHY2</accession>
<evidence type="ECO:0000313" key="2">
    <source>
        <dbReference type="EMBL" id="PKQ44561.1"/>
    </source>
</evidence>
<dbReference type="AlphaFoldDB" id="A0A2N3HHY2"/>
<feature type="domain" description="Polysaccharide pyruvyl transferase" evidence="1">
    <location>
        <begin position="189"/>
        <end position="222"/>
    </location>
</feature>
<comment type="caution">
    <text evidence="2">The sequence shown here is derived from an EMBL/GenBank/DDBJ whole genome shotgun (WGS) entry which is preliminary data.</text>
</comment>
<gene>
    <name evidence="2" type="ORF">CSW08_12995</name>
</gene>
<dbReference type="RefSeq" id="WP_106660304.1">
    <property type="nucleotide sequence ID" value="NZ_PJEO01000049.1"/>
</dbReference>
<dbReference type="OrthoDB" id="1491277at2"/>
<dbReference type="EMBL" id="PJEO01000049">
    <property type="protein sequence ID" value="PKQ44561.1"/>
    <property type="molecule type" value="Genomic_DNA"/>
</dbReference>
<evidence type="ECO:0000313" key="3">
    <source>
        <dbReference type="Proteomes" id="UP000233435"/>
    </source>
</evidence>
<reference evidence="2 3" key="1">
    <citation type="submission" date="2017-12" db="EMBL/GenBank/DDBJ databases">
        <title>Confluentibacter flavum sp. nov., isolated from the saline lake.</title>
        <authorList>
            <person name="Yu L."/>
        </authorList>
    </citation>
    <scope>NUCLEOTIDE SEQUENCE [LARGE SCALE GENOMIC DNA]</scope>
    <source>
        <strain evidence="2 3">3B</strain>
    </source>
</reference>